<sequence length="197" mass="21925">MGNKSQKSTQKSTSTDPVFCASCGLPFLAPKTLADKIKEDEYQDFIVDPKTKTSLLVATVYLPRCPSCTVNMKDVAKRARPQTKAPVLFEKPEPPVDEPVIAPAPQERNNMRIKLENSETLLHIYFCLICKNDWLSRDEDRPHICSIDHVDGSCCHFGESEIPRGTLADILEAVEKAVGTDILLKNLSDQGDLPKEI</sequence>
<protein>
    <submittedName>
        <fullName evidence="1">Uncharacterized protein</fullName>
    </submittedName>
</protein>
<name>A0A0F9FDE8_9ZZZZ</name>
<gene>
    <name evidence="1" type="ORF">LCGC14_1966600</name>
</gene>
<comment type="caution">
    <text evidence="1">The sequence shown here is derived from an EMBL/GenBank/DDBJ whole genome shotgun (WGS) entry which is preliminary data.</text>
</comment>
<accession>A0A0F9FDE8</accession>
<dbReference type="AlphaFoldDB" id="A0A0F9FDE8"/>
<proteinExistence type="predicted"/>
<dbReference type="EMBL" id="LAZR01021753">
    <property type="protein sequence ID" value="KKL84248.1"/>
    <property type="molecule type" value="Genomic_DNA"/>
</dbReference>
<reference evidence="1" key="1">
    <citation type="journal article" date="2015" name="Nature">
        <title>Complex archaea that bridge the gap between prokaryotes and eukaryotes.</title>
        <authorList>
            <person name="Spang A."/>
            <person name="Saw J.H."/>
            <person name="Jorgensen S.L."/>
            <person name="Zaremba-Niedzwiedzka K."/>
            <person name="Martijn J."/>
            <person name="Lind A.E."/>
            <person name="van Eijk R."/>
            <person name="Schleper C."/>
            <person name="Guy L."/>
            <person name="Ettema T.J."/>
        </authorList>
    </citation>
    <scope>NUCLEOTIDE SEQUENCE</scope>
</reference>
<evidence type="ECO:0000313" key="1">
    <source>
        <dbReference type="EMBL" id="KKL84248.1"/>
    </source>
</evidence>
<organism evidence="1">
    <name type="scientific">marine sediment metagenome</name>
    <dbReference type="NCBI Taxonomy" id="412755"/>
    <lineage>
        <taxon>unclassified sequences</taxon>
        <taxon>metagenomes</taxon>
        <taxon>ecological metagenomes</taxon>
    </lineage>
</organism>